<dbReference type="PANTHER" id="PTHR43861">
    <property type="entry name" value="TRANS-ACONITATE 2-METHYLTRANSFERASE-RELATED"/>
    <property type="match status" value="1"/>
</dbReference>
<keyword evidence="5" id="KW-1185">Reference proteome</keyword>
<dbReference type="Pfam" id="PF13649">
    <property type="entry name" value="Methyltransf_25"/>
    <property type="match status" value="1"/>
</dbReference>
<dbReference type="Proteomes" id="UP000199372">
    <property type="component" value="Unassembled WGS sequence"/>
</dbReference>
<dbReference type="AlphaFoldDB" id="A0A1H8DT00"/>
<dbReference type="EMBL" id="FOCM01000002">
    <property type="protein sequence ID" value="SEN10353.1"/>
    <property type="molecule type" value="Genomic_DNA"/>
</dbReference>
<proteinExistence type="predicted"/>
<sequence>MTADPETLACYARRAQEYADTISRAGPDADLLAFMGALPDTGAPVLDWGCGPGNSAAMMMARGITVEATDASPEMAEIATGLGVEVLVEPFEELAPIPKYRGTWANFSLLHVTPERMPEMIDLAARALLRGGVLHLGLKRGSGTARDPIGRFFSYWEPAELDAMTRASGLEPFATRLGEGSGLDGRIEPFVIHLSRKPD</sequence>
<dbReference type="RefSeq" id="WP_091844755.1">
    <property type="nucleotide sequence ID" value="NZ_FOCM01000002.1"/>
</dbReference>
<evidence type="ECO:0000259" key="3">
    <source>
        <dbReference type="Pfam" id="PF13649"/>
    </source>
</evidence>
<dbReference type="CDD" id="cd02440">
    <property type="entry name" value="AdoMet_MTases"/>
    <property type="match status" value="1"/>
</dbReference>
<gene>
    <name evidence="4" type="ORF">SAMN04488011_102463</name>
</gene>
<dbReference type="GO" id="GO:0032259">
    <property type="term" value="P:methylation"/>
    <property type="evidence" value="ECO:0007669"/>
    <property type="project" value="UniProtKB-KW"/>
</dbReference>
<dbReference type="InterPro" id="IPR029063">
    <property type="entry name" value="SAM-dependent_MTases_sf"/>
</dbReference>
<reference evidence="5" key="1">
    <citation type="submission" date="2016-10" db="EMBL/GenBank/DDBJ databases">
        <authorList>
            <person name="Varghese N."/>
            <person name="Submissions S."/>
        </authorList>
    </citation>
    <scope>NUCLEOTIDE SEQUENCE [LARGE SCALE GENOMIC DNA]</scope>
    <source>
        <strain evidence="5">DSM 26893</strain>
    </source>
</reference>
<dbReference type="PANTHER" id="PTHR43861:SF1">
    <property type="entry name" value="TRANS-ACONITATE 2-METHYLTRANSFERASE"/>
    <property type="match status" value="1"/>
</dbReference>
<feature type="domain" description="Methyltransferase" evidence="3">
    <location>
        <begin position="45"/>
        <end position="132"/>
    </location>
</feature>
<dbReference type="InterPro" id="IPR041698">
    <property type="entry name" value="Methyltransf_25"/>
</dbReference>
<dbReference type="OrthoDB" id="9804312at2"/>
<dbReference type="GO" id="GO:0008168">
    <property type="term" value="F:methyltransferase activity"/>
    <property type="evidence" value="ECO:0007669"/>
    <property type="project" value="UniProtKB-KW"/>
</dbReference>
<dbReference type="SUPFAM" id="SSF53335">
    <property type="entry name" value="S-adenosyl-L-methionine-dependent methyltransferases"/>
    <property type="match status" value="1"/>
</dbReference>
<protein>
    <submittedName>
        <fullName evidence="4">Methyltransferase domain-containing protein</fullName>
    </submittedName>
</protein>
<evidence type="ECO:0000256" key="1">
    <source>
        <dbReference type="ARBA" id="ARBA00022603"/>
    </source>
</evidence>
<organism evidence="4 5">
    <name type="scientific">Palleronia pelagia</name>
    <dbReference type="NCBI Taxonomy" id="387096"/>
    <lineage>
        <taxon>Bacteria</taxon>
        <taxon>Pseudomonadati</taxon>
        <taxon>Pseudomonadota</taxon>
        <taxon>Alphaproteobacteria</taxon>
        <taxon>Rhodobacterales</taxon>
        <taxon>Roseobacteraceae</taxon>
        <taxon>Palleronia</taxon>
    </lineage>
</organism>
<dbReference type="Gene3D" id="3.40.50.150">
    <property type="entry name" value="Vaccinia Virus protein VP39"/>
    <property type="match status" value="1"/>
</dbReference>
<accession>A0A1H8DT00</accession>
<evidence type="ECO:0000256" key="2">
    <source>
        <dbReference type="ARBA" id="ARBA00022679"/>
    </source>
</evidence>
<keyword evidence="1 4" id="KW-0489">Methyltransferase</keyword>
<evidence type="ECO:0000313" key="4">
    <source>
        <dbReference type="EMBL" id="SEN10353.1"/>
    </source>
</evidence>
<keyword evidence="2 4" id="KW-0808">Transferase</keyword>
<name>A0A1H8DT00_9RHOB</name>
<evidence type="ECO:0000313" key="5">
    <source>
        <dbReference type="Proteomes" id="UP000199372"/>
    </source>
</evidence>